<dbReference type="PANTHER" id="PTHR46401:SF2">
    <property type="entry name" value="GLYCOSYLTRANSFERASE WBBK-RELATED"/>
    <property type="match status" value="1"/>
</dbReference>
<dbReference type="GO" id="GO:0016757">
    <property type="term" value="F:glycosyltransferase activity"/>
    <property type="evidence" value="ECO:0007669"/>
    <property type="project" value="InterPro"/>
</dbReference>
<protein>
    <submittedName>
        <fullName evidence="3">Glycosyltransferase involved in cell wall bisynthesis</fullName>
    </submittedName>
</protein>
<dbReference type="OrthoDB" id="9065392at2"/>
<dbReference type="Proteomes" id="UP000199120">
    <property type="component" value="Unassembled WGS sequence"/>
</dbReference>
<evidence type="ECO:0000313" key="4">
    <source>
        <dbReference type="Proteomes" id="UP000199120"/>
    </source>
</evidence>
<dbReference type="GO" id="GO:0009103">
    <property type="term" value="P:lipopolysaccharide biosynthetic process"/>
    <property type="evidence" value="ECO:0007669"/>
    <property type="project" value="TreeGrafter"/>
</dbReference>
<proteinExistence type="predicted"/>
<dbReference type="STRING" id="416943.SAMN05445871_3050"/>
<evidence type="ECO:0000256" key="1">
    <source>
        <dbReference type="ARBA" id="ARBA00022679"/>
    </source>
</evidence>
<dbReference type="Gene3D" id="3.40.50.2000">
    <property type="entry name" value="Glycogen Phosphorylase B"/>
    <property type="match status" value="1"/>
</dbReference>
<accession>A0A1H7IBT1</accession>
<keyword evidence="1 3" id="KW-0808">Transferase</keyword>
<evidence type="ECO:0000313" key="3">
    <source>
        <dbReference type="EMBL" id="SEK59322.1"/>
    </source>
</evidence>
<gene>
    <name evidence="3" type="ORF">SAMN05192542_102629</name>
</gene>
<organism evidence="3 4">
    <name type="scientific">Paraburkholderia caballeronis</name>
    <dbReference type="NCBI Taxonomy" id="416943"/>
    <lineage>
        <taxon>Bacteria</taxon>
        <taxon>Pseudomonadati</taxon>
        <taxon>Pseudomonadota</taxon>
        <taxon>Betaproteobacteria</taxon>
        <taxon>Burkholderiales</taxon>
        <taxon>Burkholderiaceae</taxon>
        <taxon>Paraburkholderia</taxon>
    </lineage>
</organism>
<dbReference type="SUPFAM" id="SSF53756">
    <property type="entry name" value="UDP-Glycosyltransferase/glycogen phosphorylase"/>
    <property type="match status" value="1"/>
</dbReference>
<name>A0A1H7IBT1_9BURK</name>
<sequence length="428" mass="47786">MELVTAPVTRVAVAAESPPARSAEPERGWIAIIEPNFSGHRWRYVEWIADACIEAGERCIVVTDPRHASHPLSERIASNPQPNLRIAFSDMRTLAPGLLRRRSSYARFHTLFTRGFDEVSRELPVKLVVVPYADYFFYTLGMLGSPFGSTDWIALIMGATFHHPQVGIRTPRRPLVDRAKGLLFARGMHVRGLRTLLTIDPTLPDWFAGSRAARHAAPLEYVADPFPDTPVEDPQRARQRLGLDPHARYLLVYGAISERKGIRELVQALARKGDSPTLVIAGEQDDETREFLNAHLLQLAHEPVVFDRFIPDDMERSLFSACDAVWLGYKHHYGMSGVLVQAYRFGKPVIATADGLIGWFCRDGRLGPRIDDLSPESIAHALDVIAQRWSGEADGASLATPANENLLARNTLDQFKRSFQQAVSTARP</sequence>
<dbReference type="PANTHER" id="PTHR46401">
    <property type="entry name" value="GLYCOSYLTRANSFERASE WBBK-RELATED"/>
    <property type="match status" value="1"/>
</dbReference>
<dbReference type="AlphaFoldDB" id="A0A1H7IBT1"/>
<dbReference type="RefSeq" id="WP_090546138.1">
    <property type="nucleotide sequence ID" value="NZ_FNSR01000001.1"/>
</dbReference>
<keyword evidence="4" id="KW-1185">Reference proteome</keyword>
<feature type="domain" description="Glycosyl transferase family 1" evidence="2">
    <location>
        <begin position="236"/>
        <end position="383"/>
    </location>
</feature>
<dbReference type="Pfam" id="PF00534">
    <property type="entry name" value="Glycos_transf_1"/>
    <property type="match status" value="1"/>
</dbReference>
<reference evidence="4" key="1">
    <citation type="submission" date="2016-10" db="EMBL/GenBank/DDBJ databases">
        <authorList>
            <person name="Varghese N."/>
            <person name="Submissions S."/>
        </authorList>
    </citation>
    <scope>NUCLEOTIDE SEQUENCE [LARGE SCALE GENOMIC DNA]</scope>
    <source>
        <strain evidence="4">LMG 26416</strain>
    </source>
</reference>
<evidence type="ECO:0000259" key="2">
    <source>
        <dbReference type="Pfam" id="PF00534"/>
    </source>
</evidence>
<dbReference type="EMBL" id="FOAJ01000002">
    <property type="protein sequence ID" value="SEK59322.1"/>
    <property type="molecule type" value="Genomic_DNA"/>
</dbReference>
<dbReference type="InterPro" id="IPR001296">
    <property type="entry name" value="Glyco_trans_1"/>
</dbReference>